<dbReference type="InterPro" id="IPR053198">
    <property type="entry name" value="Gynoecium_Dev_Regulator"/>
</dbReference>
<sequence length="502" mass="55220">MDPPPPPPPSATSSNAANKLRFMCSHGGQFLPRPRTNTLFYAGGETRIVSFHRHNLITLSSFISHISATLSVAPPFNIKYHLPPHLHLDSLISLSSDDDLAVLLDENRRLNSTPYRIRLFLFFSDSTPLSAVAIRHPKREAWFFDALKSAKIMERDAHVTTQEFASAGFCSSAAESMVLDTTSSFGSTSSSASSTNLPPLRAQLDENNNNDAVLKDSKAKLNSSDSISCDNTVSSSVMPHKLNISYEDLGVYHVSEARTNAESIEAESKIAYIPSGVVANNMNMDLGYASFPQFNQVESPQLQFIQAHQQILPIHPSGLLPVPSCQPMYQHPQPLQHMVYYPNQPRAIYLVPIGNIPPNGFPITACGQASLNPNPDPPLLNCHVAYNHSGEAKSPFGHDFAPPDYLTDNVMSASSIHVTHDGNQQQEMDIYSLYHQSPNVSINSGESPKFGNEFDDGLARDQIYKSQPPPPKYQTMSKATTNLLSEALAKLHVDNLKQQTEQ</sequence>
<comment type="caution">
    <text evidence="3">The sequence shown here is derived from an EMBL/GenBank/DDBJ whole genome shotgun (WGS) entry which is preliminary data.</text>
</comment>
<feature type="region of interest" description="Disordered" evidence="1">
    <location>
        <begin position="186"/>
        <end position="208"/>
    </location>
</feature>
<dbReference type="InterPro" id="IPR000270">
    <property type="entry name" value="PB1_dom"/>
</dbReference>
<keyword evidence="4" id="KW-1185">Reference proteome</keyword>
<protein>
    <recommendedName>
        <fullName evidence="2">PB1 domain-containing protein</fullName>
    </recommendedName>
</protein>
<gene>
    <name evidence="3" type="ORF">PIB30_095058</name>
</gene>
<reference evidence="3 4" key="1">
    <citation type="journal article" date="2023" name="Plants (Basel)">
        <title>Bridging the Gap: Combining Genomics and Transcriptomics Approaches to Understand Stylosanthes scabra, an Orphan Legume from the Brazilian Caatinga.</title>
        <authorList>
            <person name="Ferreira-Neto J.R.C."/>
            <person name="da Silva M.D."/>
            <person name="Binneck E."/>
            <person name="de Melo N.F."/>
            <person name="da Silva R.H."/>
            <person name="de Melo A.L.T.M."/>
            <person name="Pandolfi V."/>
            <person name="Bustamante F.O."/>
            <person name="Brasileiro-Vidal A.C."/>
            <person name="Benko-Iseppon A.M."/>
        </authorList>
    </citation>
    <scope>NUCLEOTIDE SEQUENCE [LARGE SCALE GENOMIC DNA]</scope>
    <source>
        <tissue evidence="3">Leaves</tissue>
    </source>
</reference>
<evidence type="ECO:0000313" key="4">
    <source>
        <dbReference type="Proteomes" id="UP001341840"/>
    </source>
</evidence>
<feature type="domain" description="PB1" evidence="2">
    <location>
        <begin position="34"/>
        <end position="124"/>
    </location>
</feature>
<dbReference type="PANTHER" id="PTHR31066:SF57">
    <property type="entry name" value="PROTEIN PAL OF QUIRKY"/>
    <property type="match status" value="1"/>
</dbReference>
<proteinExistence type="predicted"/>
<dbReference type="PANTHER" id="PTHR31066">
    <property type="entry name" value="OS05G0427100 PROTEIN-RELATED"/>
    <property type="match status" value="1"/>
</dbReference>
<dbReference type="Pfam" id="PF00564">
    <property type="entry name" value="PB1"/>
    <property type="match status" value="1"/>
</dbReference>
<name>A0ABU6ZU98_9FABA</name>
<evidence type="ECO:0000259" key="2">
    <source>
        <dbReference type="SMART" id="SM00666"/>
    </source>
</evidence>
<accession>A0ABU6ZU98</accession>
<evidence type="ECO:0000313" key="3">
    <source>
        <dbReference type="EMBL" id="MED6225592.1"/>
    </source>
</evidence>
<feature type="compositionally biased region" description="Low complexity" evidence="1">
    <location>
        <begin position="186"/>
        <end position="195"/>
    </location>
</feature>
<evidence type="ECO:0000256" key="1">
    <source>
        <dbReference type="SAM" id="MobiDB-lite"/>
    </source>
</evidence>
<dbReference type="EMBL" id="JASCZI010274005">
    <property type="protein sequence ID" value="MED6225592.1"/>
    <property type="molecule type" value="Genomic_DNA"/>
</dbReference>
<organism evidence="3 4">
    <name type="scientific">Stylosanthes scabra</name>
    <dbReference type="NCBI Taxonomy" id="79078"/>
    <lineage>
        <taxon>Eukaryota</taxon>
        <taxon>Viridiplantae</taxon>
        <taxon>Streptophyta</taxon>
        <taxon>Embryophyta</taxon>
        <taxon>Tracheophyta</taxon>
        <taxon>Spermatophyta</taxon>
        <taxon>Magnoliopsida</taxon>
        <taxon>eudicotyledons</taxon>
        <taxon>Gunneridae</taxon>
        <taxon>Pentapetalae</taxon>
        <taxon>rosids</taxon>
        <taxon>fabids</taxon>
        <taxon>Fabales</taxon>
        <taxon>Fabaceae</taxon>
        <taxon>Papilionoideae</taxon>
        <taxon>50 kb inversion clade</taxon>
        <taxon>dalbergioids sensu lato</taxon>
        <taxon>Dalbergieae</taxon>
        <taxon>Pterocarpus clade</taxon>
        <taxon>Stylosanthes</taxon>
    </lineage>
</organism>
<dbReference type="SUPFAM" id="SSF54277">
    <property type="entry name" value="CAD &amp; PB1 domains"/>
    <property type="match status" value="1"/>
</dbReference>
<dbReference type="SMART" id="SM00666">
    <property type="entry name" value="PB1"/>
    <property type="match status" value="1"/>
</dbReference>
<dbReference type="Proteomes" id="UP001341840">
    <property type="component" value="Unassembled WGS sequence"/>
</dbReference>
<dbReference type="CDD" id="cd06410">
    <property type="entry name" value="PB1_UP2"/>
    <property type="match status" value="1"/>
</dbReference>